<gene>
    <name evidence="3" type="ORF">MAPG_05502</name>
</gene>
<dbReference type="PROSITE" id="PS51419">
    <property type="entry name" value="RAB"/>
    <property type="match status" value="1"/>
</dbReference>
<dbReference type="PROSITE" id="PS51421">
    <property type="entry name" value="RAS"/>
    <property type="match status" value="1"/>
</dbReference>
<name>A0A0C4DZK0_MAGP6</name>
<evidence type="ECO:0000256" key="1">
    <source>
        <dbReference type="ARBA" id="ARBA00022741"/>
    </source>
</evidence>
<dbReference type="EMBL" id="GL876969">
    <property type="protein sequence ID" value="KLU86490.1"/>
    <property type="molecule type" value="Genomic_DNA"/>
</dbReference>
<dbReference type="SMART" id="SM00175">
    <property type="entry name" value="RAB"/>
    <property type="match status" value="1"/>
</dbReference>
<dbReference type="PANTHER" id="PTHR24070">
    <property type="entry name" value="RAS, DI-RAS, AND RHEB FAMILY MEMBERS OF SMALL GTPASE SUPERFAMILY"/>
    <property type="match status" value="1"/>
</dbReference>
<dbReference type="VEuPathDB" id="FungiDB:MAPG_05502"/>
<accession>A0A0C4DZK0</accession>
<sequence length="275" mass="29980">MVGSMQWTEEEIRYLRAILTWQANPDHKRAPPRLSSLATNEEQDSLTKRPVGNLRILVVGAEGCGKTSILTRFCLDAFRGDVGAIGSSFDGSCRRLIEVDSQAYTADVLELPGKHLAADTMLVNALNITEGAVLVYDVTDCASLALAARIQHYIKDAVGTREYGLLLVGNKSDVGEEAGRTVPAADGKMVAASFDMECGFMEASARTGENVAAIFPTIGHEILRLRLLNREQREEAELAAMLNLKAQTGAAIRNRRGIWKTITSPFSRRRSTMPA</sequence>
<dbReference type="SMART" id="SM00173">
    <property type="entry name" value="RAS"/>
    <property type="match status" value="1"/>
</dbReference>
<reference evidence="4" key="5">
    <citation type="submission" date="2015-06" db="UniProtKB">
        <authorList>
            <consortium name="EnsemblFungi"/>
        </authorList>
    </citation>
    <scope>IDENTIFICATION</scope>
    <source>
        <strain evidence="4">ATCC 64411</strain>
    </source>
</reference>
<reference evidence="4" key="4">
    <citation type="journal article" date="2015" name="G3 (Bethesda)">
        <title>Genome sequences of three phytopathogenic species of the Magnaporthaceae family of fungi.</title>
        <authorList>
            <person name="Okagaki L.H."/>
            <person name="Nunes C.C."/>
            <person name="Sailsbery J."/>
            <person name="Clay B."/>
            <person name="Brown D."/>
            <person name="John T."/>
            <person name="Oh Y."/>
            <person name="Young N."/>
            <person name="Fitzgerald M."/>
            <person name="Haas B.J."/>
            <person name="Zeng Q."/>
            <person name="Young S."/>
            <person name="Adiconis X."/>
            <person name="Fan L."/>
            <person name="Levin J.Z."/>
            <person name="Mitchell T.K."/>
            <person name="Okubara P.A."/>
            <person name="Farman M.L."/>
            <person name="Kohn L.M."/>
            <person name="Birren B."/>
            <person name="Ma L.-J."/>
            <person name="Dean R.A."/>
        </authorList>
    </citation>
    <scope>NUCLEOTIDE SEQUENCE</scope>
    <source>
        <strain evidence="4">ATCC 64411 / 73-15</strain>
    </source>
</reference>
<dbReference type="EMBL" id="ADBL01001310">
    <property type="status" value="NOT_ANNOTATED_CDS"/>
    <property type="molecule type" value="Genomic_DNA"/>
</dbReference>
<evidence type="ECO:0000313" key="4">
    <source>
        <dbReference type="EnsemblFungi" id="MAPG_05502T0"/>
    </source>
</evidence>
<dbReference type="eggNOG" id="KOG0395">
    <property type="taxonomic scope" value="Eukaryota"/>
</dbReference>
<evidence type="ECO:0000256" key="2">
    <source>
        <dbReference type="ARBA" id="ARBA00023134"/>
    </source>
</evidence>
<dbReference type="GO" id="GO:0007165">
    <property type="term" value="P:signal transduction"/>
    <property type="evidence" value="ECO:0007669"/>
    <property type="project" value="InterPro"/>
</dbReference>
<dbReference type="OrthoDB" id="18798at2759"/>
<keyword evidence="2" id="KW-0342">GTP-binding</keyword>
<dbReference type="InterPro" id="IPR027417">
    <property type="entry name" value="P-loop_NTPase"/>
</dbReference>
<dbReference type="GO" id="GO:0016020">
    <property type="term" value="C:membrane"/>
    <property type="evidence" value="ECO:0007669"/>
    <property type="project" value="InterPro"/>
</dbReference>
<dbReference type="GO" id="GO:0005525">
    <property type="term" value="F:GTP binding"/>
    <property type="evidence" value="ECO:0007669"/>
    <property type="project" value="UniProtKB-KW"/>
</dbReference>
<dbReference type="AlphaFoldDB" id="A0A0C4DZK0"/>
<dbReference type="STRING" id="644358.A0A0C4DZK0"/>
<dbReference type="EnsemblFungi" id="MAPG_05502T0">
    <property type="protein sequence ID" value="MAPG_05502T0"/>
    <property type="gene ID" value="MAPG_05502"/>
</dbReference>
<evidence type="ECO:0000313" key="5">
    <source>
        <dbReference type="Proteomes" id="UP000011715"/>
    </source>
</evidence>
<reference evidence="5" key="1">
    <citation type="submission" date="2010-05" db="EMBL/GenBank/DDBJ databases">
        <title>The genome sequence of Magnaporthe poae strain ATCC 64411.</title>
        <authorList>
            <person name="Ma L.-J."/>
            <person name="Dead R."/>
            <person name="Young S."/>
            <person name="Zeng Q."/>
            <person name="Koehrsen M."/>
            <person name="Alvarado L."/>
            <person name="Berlin A."/>
            <person name="Chapman S.B."/>
            <person name="Chen Z."/>
            <person name="Freedman E."/>
            <person name="Gellesch M."/>
            <person name="Goldberg J."/>
            <person name="Griggs A."/>
            <person name="Gujja S."/>
            <person name="Heilman E.R."/>
            <person name="Heiman D."/>
            <person name="Hepburn T."/>
            <person name="Howarth C."/>
            <person name="Jen D."/>
            <person name="Larson L."/>
            <person name="Mehta T."/>
            <person name="Neiman D."/>
            <person name="Pearson M."/>
            <person name="Roberts A."/>
            <person name="Saif S."/>
            <person name="Shea T."/>
            <person name="Shenoy N."/>
            <person name="Sisk P."/>
            <person name="Stolte C."/>
            <person name="Sykes S."/>
            <person name="Walk T."/>
            <person name="White J."/>
            <person name="Yandava C."/>
            <person name="Haas B."/>
            <person name="Nusbaum C."/>
            <person name="Birren B."/>
        </authorList>
    </citation>
    <scope>NUCLEOTIDE SEQUENCE [LARGE SCALE GENOMIC DNA]</scope>
    <source>
        <strain evidence="5">ATCC 64411 / 73-15</strain>
    </source>
</reference>
<organism evidence="4 5">
    <name type="scientific">Magnaporthiopsis poae (strain ATCC 64411 / 73-15)</name>
    <name type="common">Kentucky bluegrass fungus</name>
    <name type="synonym">Magnaporthe poae</name>
    <dbReference type="NCBI Taxonomy" id="644358"/>
    <lineage>
        <taxon>Eukaryota</taxon>
        <taxon>Fungi</taxon>
        <taxon>Dikarya</taxon>
        <taxon>Ascomycota</taxon>
        <taxon>Pezizomycotina</taxon>
        <taxon>Sordariomycetes</taxon>
        <taxon>Sordariomycetidae</taxon>
        <taxon>Magnaporthales</taxon>
        <taxon>Magnaporthaceae</taxon>
        <taxon>Magnaporthiopsis</taxon>
    </lineage>
</organism>
<dbReference type="InterPro" id="IPR001806">
    <property type="entry name" value="Small_GTPase"/>
</dbReference>
<protein>
    <submittedName>
        <fullName evidence="3 4">Uncharacterized protein</fullName>
    </submittedName>
</protein>
<keyword evidence="1" id="KW-0547">Nucleotide-binding</keyword>
<reference evidence="3" key="3">
    <citation type="submission" date="2011-03" db="EMBL/GenBank/DDBJ databases">
        <title>Annotation of Magnaporthe poae ATCC 64411.</title>
        <authorList>
            <person name="Ma L.-J."/>
            <person name="Dead R."/>
            <person name="Young S.K."/>
            <person name="Zeng Q."/>
            <person name="Gargeya S."/>
            <person name="Fitzgerald M."/>
            <person name="Haas B."/>
            <person name="Abouelleil A."/>
            <person name="Alvarado L."/>
            <person name="Arachchi H.M."/>
            <person name="Berlin A."/>
            <person name="Brown A."/>
            <person name="Chapman S.B."/>
            <person name="Chen Z."/>
            <person name="Dunbar C."/>
            <person name="Freedman E."/>
            <person name="Gearin G."/>
            <person name="Gellesch M."/>
            <person name="Goldberg J."/>
            <person name="Griggs A."/>
            <person name="Gujja S."/>
            <person name="Heiman D."/>
            <person name="Howarth C."/>
            <person name="Larson L."/>
            <person name="Lui A."/>
            <person name="MacDonald P.J.P."/>
            <person name="Mehta T."/>
            <person name="Montmayeur A."/>
            <person name="Murphy C."/>
            <person name="Neiman D."/>
            <person name="Pearson M."/>
            <person name="Priest M."/>
            <person name="Roberts A."/>
            <person name="Saif S."/>
            <person name="Shea T."/>
            <person name="Shenoy N."/>
            <person name="Sisk P."/>
            <person name="Stolte C."/>
            <person name="Sykes S."/>
            <person name="Yandava C."/>
            <person name="Wortman J."/>
            <person name="Nusbaum C."/>
            <person name="Birren B."/>
        </authorList>
    </citation>
    <scope>NUCLEOTIDE SEQUENCE</scope>
    <source>
        <strain evidence="3">ATCC 64411</strain>
    </source>
</reference>
<dbReference type="InterPro" id="IPR020849">
    <property type="entry name" value="Small_GTPase_Ras-type"/>
</dbReference>
<dbReference type="OMA" id="SLLAWTE"/>
<proteinExistence type="predicted"/>
<dbReference type="GO" id="GO:0003924">
    <property type="term" value="F:GTPase activity"/>
    <property type="evidence" value="ECO:0007669"/>
    <property type="project" value="InterPro"/>
</dbReference>
<reference evidence="3" key="2">
    <citation type="submission" date="2010-05" db="EMBL/GenBank/DDBJ databases">
        <title>The Genome Sequence of Magnaporthe poae strain ATCC 64411.</title>
        <authorList>
            <consortium name="The Broad Institute Genome Sequencing Platform"/>
            <consortium name="Broad Institute Genome Sequencing Center for Infectious Disease"/>
            <person name="Ma L.-J."/>
            <person name="Dead R."/>
            <person name="Young S."/>
            <person name="Zeng Q."/>
            <person name="Koehrsen M."/>
            <person name="Alvarado L."/>
            <person name="Berlin A."/>
            <person name="Chapman S.B."/>
            <person name="Chen Z."/>
            <person name="Freedman E."/>
            <person name="Gellesch M."/>
            <person name="Goldberg J."/>
            <person name="Griggs A."/>
            <person name="Gujja S."/>
            <person name="Heilman E.R."/>
            <person name="Heiman D."/>
            <person name="Hepburn T."/>
            <person name="Howarth C."/>
            <person name="Jen D."/>
            <person name="Larson L."/>
            <person name="Mehta T."/>
            <person name="Neiman D."/>
            <person name="Pearson M."/>
            <person name="Roberts A."/>
            <person name="Saif S."/>
            <person name="Shea T."/>
            <person name="Shenoy N."/>
            <person name="Sisk P."/>
            <person name="Stolte C."/>
            <person name="Sykes S."/>
            <person name="Walk T."/>
            <person name="White J."/>
            <person name="Yandava C."/>
            <person name="Haas B."/>
            <person name="Nusbaum C."/>
            <person name="Birren B."/>
        </authorList>
    </citation>
    <scope>NUCLEOTIDE SEQUENCE</scope>
    <source>
        <strain evidence="3">ATCC 64411</strain>
    </source>
</reference>
<dbReference type="PRINTS" id="PR00449">
    <property type="entry name" value="RASTRNSFRMNG"/>
</dbReference>
<dbReference type="Proteomes" id="UP000011715">
    <property type="component" value="Unassembled WGS sequence"/>
</dbReference>
<evidence type="ECO:0000313" key="3">
    <source>
        <dbReference type="EMBL" id="KLU86490.1"/>
    </source>
</evidence>
<dbReference type="Gene3D" id="3.40.50.300">
    <property type="entry name" value="P-loop containing nucleotide triphosphate hydrolases"/>
    <property type="match status" value="1"/>
</dbReference>
<dbReference type="Pfam" id="PF00071">
    <property type="entry name" value="Ras"/>
    <property type="match status" value="1"/>
</dbReference>
<keyword evidence="5" id="KW-1185">Reference proteome</keyword>
<dbReference type="SUPFAM" id="SSF52540">
    <property type="entry name" value="P-loop containing nucleoside triphosphate hydrolases"/>
    <property type="match status" value="1"/>
</dbReference>
<dbReference type="SMART" id="SM00174">
    <property type="entry name" value="RHO"/>
    <property type="match status" value="1"/>
</dbReference>